<evidence type="ECO:0000256" key="6">
    <source>
        <dbReference type="SAM" id="SignalP"/>
    </source>
</evidence>
<evidence type="ECO:0000256" key="1">
    <source>
        <dbReference type="ARBA" id="ARBA00004442"/>
    </source>
</evidence>
<keyword evidence="4" id="KW-0472">Membrane</keyword>
<name>A0A1G7SYE6_CHIFI</name>
<dbReference type="Pfam" id="PF14322">
    <property type="entry name" value="SusD-like_3"/>
    <property type="match status" value="1"/>
</dbReference>
<keyword evidence="3 6" id="KW-0732">Signal</keyword>
<dbReference type="Pfam" id="PF07980">
    <property type="entry name" value="SusD_RagB"/>
    <property type="match status" value="1"/>
</dbReference>
<dbReference type="InterPro" id="IPR011990">
    <property type="entry name" value="TPR-like_helical_dom_sf"/>
</dbReference>
<sequence length="466" mass="51286">MKTTNQYKRLVFTIGMVCLLCALPSCKKYLAIDPPKDQITSEAVFSSASNTLAAVNGLYTFAFTPANFLNYQGDFLLGITADEFEYGQNYYDEFMNNSISPANYDLGGIWSLFYQIIYQANGIITKVPGSPVADNLKAQYIAEAKVFRAFCHLYLMSYFGDVPLIMTTDVTVTAKAPRTPKADVLNAIIADLKDAEAALPTNTVRNGRCNKWVATALLARAYLYQKSWADAEAKASVLIADSAEFRLVKDLNGVFLRGSMEAIWQINTTGVTNNNYTYAAGVYVPTDNTSLSYVTKMRPELVNAFESGDGRKAAWVGEANVSGTSFNYNNKYKAVTTPADASAIEDYMLLRLAEQYLIRAEARAQQQNLQGAISDINAIRARAGLAGISDNTAQKDVLLAIEQERRVELFGEGYGHRWIDLVRTGRVDEVMMAEKPGTWKATSSLFPIPATELANNPALTPNPSNF</sequence>
<evidence type="ECO:0000313" key="9">
    <source>
        <dbReference type="EMBL" id="SDG27794.1"/>
    </source>
</evidence>
<gene>
    <name evidence="9" type="ORF">SAMN04488121_1031059</name>
</gene>
<dbReference type="STRING" id="104663.SAMN04488121_1031059"/>
<evidence type="ECO:0000313" key="10">
    <source>
        <dbReference type="Proteomes" id="UP000199045"/>
    </source>
</evidence>
<dbReference type="AlphaFoldDB" id="A0A1G7SYE6"/>
<evidence type="ECO:0000256" key="2">
    <source>
        <dbReference type="ARBA" id="ARBA00006275"/>
    </source>
</evidence>
<comment type="similarity">
    <text evidence="2">Belongs to the SusD family.</text>
</comment>
<dbReference type="EMBL" id="FNBN01000003">
    <property type="protein sequence ID" value="SDG27794.1"/>
    <property type="molecule type" value="Genomic_DNA"/>
</dbReference>
<dbReference type="CDD" id="cd08977">
    <property type="entry name" value="SusD"/>
    <property type="match status" value="1"/>
</dbReference>
<evidence type="ECO:0000256" key="3">
    <source>
        <dbReference type="ARBA" id="ARBA00022729"/>
    </source>
</evidence>
<keyword evidence="5" id="KW-0998">Cell outer membrane</keyword>
<comment type="subcellular location">
    <subcellularLocation>
        <location evidence="1">Cell outer membrane</location>
    </subcellularLocation>
</comment>
<evidence type="ECO:0000259" key="8">
    <source>
        <dbReference type="Pfam" id="PF14322"/>
    </source>
</evidence>
<evidence type="ECO:0000259" key="7">
    <source>
        <dbReference type="Pfam" id="PF07980"/>
    </source>
</evidence>
<dbReference type="GO" id="GO:0009279">
    <property type="term" value="C:cell outer membrane"/>
    <property type="evidence" value="ECO:0007669"/>
    <property type="project" value="UniProtKB-SubCell"/>
</dbReference>
<dbReference type="Proteomes" id="UP000199045">
    <property type="component" value="Unassembled WGS sequence"/>
</dbReference>
<evidence type="ECO:0000256" key="5">
    <source>
        <dbReference type="ARBA" id="ARBA00023237"/>
    </source>
</evidence>
<dbReference type="InterPro" id="IPR033985">
    <property type="entry name" value="SusD-like_N"/>
</dbReference>
<dbReference type="SUPFAM" id="SSF48452">
    <property type="entry name" value="TPR-like"/>
    <property type="match status" value="1"/>
</dbReference>
<protein>
    <submittedName>
        <fullName evidence="9">SusD family protein</fullName>
    </submittedName>
</protein>
<evidence type="ECO:0000256" key="4">
    <source>
        <dbReference type="ARBA" id="ARBA00023136"/>
    </source>
</evidence>
<feature type="signal peptide" evidence="6">
    <location>
        <begin position="1"/>
        <end position="27"/>
    </location>
</feature>
<dbReference type="RefSeq" id="WP_176842326.1">
    <property type="nucleotide sequence ID" value="NZ_FNBN01000003.1"/>
</dbReference>
<feature type="chain" id="PRO_5011626450" evidence="6">
    <location>
        <begin position="28"/>
        <end position="466"/>
    </location>
</feature>
<dbReference type="Gene3D" id="1.25.40.390">
    <property type="match status" value="1"/>
</dbReference>
<feature type="domain" description="RagB/SusD" evidence="7">
    <location>
        <begin position="341"/>
        <end position="463"/>
    </location>
</feature>
<proteinExistence type="inferred from homology"/>
<dbReference type="InterPro" id="IPR012944">
    <property type="entry name" value="SusD_RagB_dom"/>
</dbReference>
<organism evidence="9 10">
    <name type="scientific">Chitinophaga filiformis</name>
    <name type="common">Myxococcus filiformis</name>
    <name type="synonym">Flexibacter filiformis</name>
    <dbReference type="NCBI Taxonomy" id="104663"/>
    <lineage>
        <taxon>Bacteria</taxon>
        <taxon>Pseudomonadati</taxon>
        <taxon>Bacteroidota</taxon>
        <taxon>Chitinophagia</taxon>
        <taxon>Chitinophagales</taxon>
        <taxon>Chitinophagaceae</taxon>
        <taxon>Chitinophaga</taxon>
    </lineage>
</organism>
<reference evidence="9 10" key="1">
    <citation type="submission" date="2016-10" db="EMBL/GenBank/DDBJ databases">
        <authorList>
            <person name="de Groot N.N."/>
        </authorList>
    </citation>
    <scope>NUCLEOTIDE SEQUENCE [LARGE SCALE GENOMIC DNA]</scope>
    <source>
        <strain evidence="9 10">DSM 527</strain>
    </source>
</reference>
<feature type="domain" description="SusD-like N-terminal" evidence="8">
    <location>
        <begin position="29"/>
        <end position="223"/>
    </location>
</feature>
<accession>A0A1G7SYE6</accession>